<dbReference type="InterPro" id="IPR045361">
    <property type="entry name" value="CIS_tube_prot_N"/>
</dbReference>
<dbReference type="RefSeq" id="WP_015820293.1">
    <property type="nucleotide sequence ID" value="NC_012997.1"/>
</dbReference>
<evidence type="ECO:0000259" key="1">
    <source>
        <dbReference type="Pfam" id="PF19266"/>
    </source>
</evidence>
<accession>C5BJK1</accession>
<dbReference type="eggNOG" id="COG1652">
    <property type="taxonomic scope" value="Bacteria"/>
</dbReference>
<keyword evidence="3" id="KW-1185">Reference proteome</keyword>
<dbReference type="HOGENOM" id="CLU_075813_2_0_6"/>
<reference evidence="2 3" key="1">
    <citation type="journal article" date="2009" name="PLoS ONE">
        <title>The complete genome of Teredinibacter turnerae T7901: an intracellular endosymbiont of marine wood-boring bivalves (shipworms).</title>
        <authorList>
            <person name="Yang J.C."/>
            <person name="Madupu R."/>
            <person name="Durkin A.S."/>
            <person name="Ekborg N.A."/>
            <person name="Pedamallu C.S."/>
            <person name="Hostetler J.B."/>
            <person name="Radune D."/>
            <person name="Toms B.S."/>
            <person name="Henrissat B."/>
            <person name="Coutinho P.M."/>
            <person name="Schwarz S."/>
            <person name="Field L."/>
            <person name="Trindade-Silva A.E."/>
            <person name="Soares C.A.G."/>
            <person name="Elshahawi S."/>
            <person name="Hanora A."/>
            <person name="Schmidt E.W."/>
            <person name="Haygood M.G."/>
            <person name="Posfai J."/>
            <person name="Benner J."/>
            <person name="Madinger C."/>
            <person name="Nove J."/>
            <person name="Anton B."/>
            <person name="Chaudhary K."/>
            <person name="Foster J."/>
            <person name="Holman A."/>
            <person name="Kumar S."/>
            <person name="Lessard P.A."/>
            <person name="Luyten Y.A."/>
            <person name="Slatko B."/>
            <person name="Wood N."/>
            <person name="Wu B."/>
            <person name="Teplitski M."/>
            <person name="Mougous J.D."/>
            <person name="Ward N."/>
            <person name="Eisen J.A."/>
            <person name="Badger J.H."/>
            <person name="Distel D.L."/>
        </authorList>
    </citation>
    <scope>NUCLEOTIDE SEQUENCE [LARGE SCALE GENOMIC DNA]</scope>
    <source>
        <strain evidence="3">ATCC 39867 / T7901</strain>
    </source>
</reference>
<protein>
    <recommendedName>
        <fullName evidence="1">Contractile injection system tube protein N-terminal domain-containing protein</fullName>
    </recommendedName>
</protein>
<dbReference type="EMBL" id="CP001614">
    <property type="protein sequence ID" value="ACR14177.1"/>
    <property type="molecule type" value="Genomic_DNA"/>
</dbReference>
<name>C5BJK1_TERTT</name>
<evidence type="ECO:0000313" key="3">
    <source>
        <dbReference type="Proteomes" id="UP000009080"/>
    </source>
</evidence>
<dbReference type="Pfam" id="PF19266">
    <property type="entry name" value="CIS_tube"/>
    <property type="match status" value="1"/>
</dbReference>
<dbReference type="GeneID" id="58409790"/>
<organism evidence="2 3">
    <name type="scientific">Teredinibacter turnerae (strain ATCC 39867 / T7901)</name>
    <dbReference type="NCBI Taxonomy" id="377629"/>
    <lineage>
        <taxon>Bacteria</taxon>
        <taxon>Pseudomonadati</taxon>
        <taxon>Pseudomonadota</taxon>
        <taxon>Gammaproteobacteria</taxon>
        <taxon>Cellvibrionales</taxon>
        <taxon>Cellvibrionaceae</taxon>
        <taxon>Teredinibacter</taxon>
    </lineage>
</organism>
<feature type="domain" description="Contractile injection system tube protein N-terminal" evidence="1">
    <location>
        <begin position="9"/>
        <end position="162"/>
    </location>
</feature>
<dbReference type="Proteomes" id="UP000009080">
    <property type="component" value="Chromosome"/>
</dbReference>
<dbReference type="STRING" id="377629.TERTU_2225"/>
<evidence type="ECO:0000313" key="2">
    <source>
        <dbReference type="EMBL" id="ACR14177.1"/>
    </source>
</evidence>
<proteinExistence type="predicted"/>
<gene>
    <name evidence="2" type="ordered locus">TERTU_2225</name>
</gene>
<dbReference type="AlphaFoldDB" id="C5BJK1"/>
<dbReference type="OrthoDB" id="9815939at2"/>
<sequence length="225" mass="25305">MASSGVHEQLEITACSVNEDGSITVNESDSFTLMLNPQNYKRDQKIKFSNDKALGEVGNQKRFVAMDDDKFAFEAILDGTGVITDYALESVEDMISSLEAIVGYDGDTHEPKYSRIVWGTVVFYGRLESLSSQFTLFKPSGEPLRAKINMSFVRFMTDEEESKAANRSSPDLTHIVETKEGDTLPLLCYRIYRDSHYYTDIARINGIDNFRQLPAGTRLLFPPLS</sequence>
<dbReference type="KEGG" id="ttu:TERTU_2225"/>